<comment type="caution">
    <text evidence="3">The sequence shown here is derived from an EMBL/GenBank/DDBJ whole genome shotgun (WGS) entry which is preliminary data.</text>
</comment>
<sequence length="332" mass="37075">MIYSDMVTGRILPNDLSACLDQGQSPCNYAAASDGCKRLDQKLRDSGLQLGSEDLKEIRKSLCDVPKQQNGIQAALVQEDPLVFRRDLDSISSSLSLLTNTLEMAMKEQQDNVNSKVSNLTCKEPQGSPLHKVKSSEHGNSLKGRGSPAKFQDQASVLKNKPMKGPLEAAMAMTTKAKLVLRELKCVKQELLFSNERCAQLEEENRSLRESIDKGVREEDDLVRLQLETLLAEKARLMQENATFARENQFLHEVVQYHQLKLRELAVCDESPTFMDEELEFSAEGETMDLMTMYSSDEHAIHSCDVEGDTSAWEGATSFPSHEVEVSDNVSL</sequence>
<proteinExistence type="predicted"/>
<feature type="region of interest" description="Disordered" evidence="2">
    <location>
        <begin position="121"/>
        <end position="152"/>
    </location>
</feature>
<protein>
    <submittedName>
        <fullName evidence="3">Uncharacterized protein</fullName>
    </submittedName>
</protein>
<evidence type="ECO:0000256" key="1">
    <source>
        <dbReference type="SAM" id="Coils"/>
    </source>
</evidence>
<keyword evidence="1" id="KW-0175">Coiled coil</keyword>
<dbReference type="PANTHER" id="PTHR31016:SF2">
    <property type="entry name" value="OS04G0228100 PROTEIN"/>
    <property type="match status" value="1"/>
</dbReference>
<gene>
    <name evidence="3" type="ORF">KP509_27G044700</name>
</gene>
<dbReference type="OrthoDB" id="1924603at2759"/>
<feature type="coiled-coil region" evidence="1">
    <location>
        <begin position="184"/>
        <end position="247"/>
    </location>
</feature>
<dbReference type="EMBL" id="CM035432">
    <property type="protein sequence ID" value="KAH7295397.1"/>
    <property type="molecule type" value="Genomic_DNA"/>
</dbReference>
<accession>A0A8T2RI51</accession>
<evidence type="ECO:0000313" key="3">
    <source>
        <dbReference type="EMBL" id="KAH7295397.1"/>
    </source>
</evidence>
<organism evidence="3 4">
    <name type="scientific">Ceratopteris richardii</name>
    <name type="common">Triangle waterfern</name>
    <dbReference type="NCBI Taxonomy" id="49495"/>
    <lineage>
        <taxon>Eukaryota</taxon>
        <taxon>Viridiplantae</taxon>
        <taxon>Streptophyta</taxon>
        <taxon>Embryophyta</taxon>
        <taxon>Tracheophyta</taxon>
        <taxon>Polypodiopsida</taxon>
        <taxon>Polypodiidae</taxon>
        <taxon>Polypodiales</taxon>
        <taxon>Pteridineae</taxon>
        <taxon>Pteridaceae</taxon>
        <taxon>Parkerioideae</taxon>
        <taxon>Ceratopteris</taxon>
    </lineage>
</organism>
<evidence type="ECO:0000313" key="4">
    <source>
        <dbReference type="Proteomes" id="UP000825935"/>
    </source>
</evidence>
<dbReference type="AlphaFoldDB" id="A0A8T2RI51"/>
<evidence type="ECO:0000256" key="2">
    <source>
        <dbReference type="SAM" id="MobiDB-lite"/>
    </source>
</evidence>
<dbReference type="PANTHER" id="PTHR31016">
    <property type="entry name" value="OS04G0228100 PROTEIN"/>
    <property type="match status" value="1"/>
</dbReference>
<reference evidence="3 4" key="1">
    <citation type="submission" date="2021-08" db="EMBL/GenBank/DDBJ databases">
        <title>WGS assembly of Ceratopteris richardii.</title>
        <authorList>
            <person name="Marchant D.B."/>
            <person name="Chen G."/>
            <person name="Jenkins J."/>
            <person name="Shu S."/>
            <person name="Leebens-Mack J."/>
            <person name="Grimwood J."/>
            <person name="Schmutz J."/>
            <person name="Soltis P."/>
            <person name="Soltis D."/>
            <person name="Chen Z.-H."/>
        </authorList>
    </citation>
    <scope>NUCLEOTIDE SEQUENCE [LARGE SCALE GENOMIC DNA]</scope>
    <source>
        <strain evidence="3">Whitten #5841</strain>
        <tissue evidence="3">Leaf</tissue>
    </source>
</reference>
<keyword evidence="4" id="KW-1185">Reference proteome</keyword>
<name>A0A8T2RI51_CERRI</name>
<dbReference type="Proteomes" id="UP000825935">
    <property type="component" value="Chromosome 27"/>
</dbReference>